<sequence>GLMYAACLPPSLVIAFFELRHLYQLITRSNSLTSPPQGA</sequence>
<dbReference type="AlphaFoldDB" id="A0A8T6QG80"/>
<evidence type="ECO:0000313" key="2">
    <source>
        <dbReference type="Proteomes" id="UP000471360"/>
    </source>
</evidence>
<proteinExistence type="predicted"/>
<evidence type="ECO:0000313" key="1">
    <source>
        <dbReference type="EMBL" id="NEN73956.1"/>
    </source>
</evidence>
<reference evidence="1 2" key="1">
    <citation type="submission" date="2020-02" db="EMBL/GenBank/DDBJ databases">
        <authorList>
            <person name="Subbiah M."/>
            <person name="Call D."/>
        </authorList>
    </citation>
    <scope>NUCLEOTIDE SEQUENCE [LARGE SCALE GENOMIC DNA]</scope>
    <source>
        <strain evidence="1 2">8375wB1</strain>
    </source>
</reference>
<feature type="non-terminal residue" evidence="1">
    <location>
        <position position="1"/>
    </location>
</feature>
<name>A0A8T6QG80_ECOLX</name>
<dbReference type="Proteomes" id="UP000471360">
    <property type="component" value="Unassembled WGS sequence"/>
</dbReference>
<accession>A0A8T6QG80</accession>
<comment type="caution">
    <text evidence="1">The sequence shown here is derived from an EMBL/GenBank/DDBJ whole genome shotgun (WGS) entry which is preliminary data.</text>
</comment>
<dbReference type="EMBL" id="JAAGYP010000395">
    <property type="protein sequence ID" value="NEN73956.1"/>
    <property type="molecule type" value="Genomic_DNA"/>
</dbReference>
<gene>
    <name evidence="1" type="ORF">G3W53_28875</name>
</gene>
<protein>
    <submittedName>
        <fullName evidence="1">TRAP transporter permease DctQ</fullName>
    </submittedName>
</protein>
<organism evidence="1 2">
    <name type="scientific">Escherichia coli</name>
    <dbReference type="NCBI Taxonomy" id="562"/>
    <lineage>
        <taxon>Bacteria</taxon>
        <taxon>Pseudomonadati</taxon>
        <taxon>Pseudomonadota</taxon>
        <taxon>Gammaproteobacteria</taxon>
        <taxon>Enterobacterales</taxon>
        <taxon>Enterobacteriaceae</taxon>
        <taxon>Escherichia</taxon>
    </lineage>
</organism>